<evidence type="ECO:0000313" key="3">
    <source>
        <dbReference type="Proteomes" id="UP000077202"/>
    </source>
</evidence>
<evidence type="ECO:0000256" key="1">
    <source>
        <dbReference type="SAM" id="MobiDB-lite"/>
    </source>
</evidence>
<organism evidence="2 3">
    <name type="scientific">Marchantia polymorpha subsp. ruderalis</name>
    <dbReference type="NCBI Taxonomy" id="1480154"/>
    <lineage>
        <taxon>Eukaryota</taxon>
        <taxon>Viridiplantae</taxon>
        <taxon>Streptophyta</taxon>
        <taxon>Embryophyta</taxon>
        <taxon>Marchantiophyta</taxon>
        <taxon>Marchantiopsida</taxon>
        <taxon>Marchantiidae</taxon>
        <taxon>Marchantiales</taxon>
        <taxon>Marchantiaceae</taxon>
        <taxon>Marchantia</taxon>
    </lineage>
</organism>
<dbReference type="EMBL" id="LVLJ01002317">
    <property type="protein sequence ID" value="OAE25571.1"/>
    <property type="molecule type" value="Genomic_DNA"/>
</dbReference>
<feature type="compositionally biased region" description="Acidic residues" evidence="1">
    <location>
        <begin position="234"/>
        <end position="251"/>
    </location>
</feature>
<feature type="compositionally biased region" description="Basic residues" evidence="1">
    <location>
        <begin position="274"/>
        <end position="289"/>
    </location>
</feature>
<dbReference type="InterPro" id="IPR008833">
    <property type="entry name" value="Surf2"/>
</dbReference>
<dbReference type="PANTHER" id="PTHR47854:SF1">
    <property type="entry name" value="SURFEIT LOCUS PROTEIN 2 (SURF2)"/>
    <property type="match status" value="1"/>
</dbReference>
<accession>A0A176VYX0</accession>
<proteinExistence type="predicted"/>
<name>A0A176VYX0_MARPO</name>
<comment type="caution">
    <text evidence="2">The sequence shown here is derived from an EMBL/GenBank/DDBJ whole genome shotgun (WGS) entry which is preliminary data.</text>
</comment>
<evidence type="ECO:0008006" key="4">
    <source>
        <dbReference type="Google" id="ProtNLM"/>
    </source>
</evidence>
<protein>
    <recommendedName>
        <fullName evidence="4">Surfeit locus protein 2</fullName>
    </recommendedName>
</protein>
<feature type="compositionally biased region" description="Basic and acidic residues" evidence="1">
    <location>
        <begin position="104"/>
        <end position="134"/>
    </location>
</feature>
<feature type="compositionally biased region" description="Acidic residues" evidence="1">
    <location>
        <begin position="186"/>
        <end position="196"/>
    </location>
</feature>
<evidence type="ECO:0000313" key="2">
    <source>
        <dbReference type="EMBL" id="OAE25571.1"/>
    </source>
</evidence>
<feature type="compositionally biased region" description="Basic and acidic residues" evidence="1">
    <location>
        <begin position="207"/>
        <end position="233"/>
    </location>
</feature>
<sequence>MAATEPDYLFLGEPSWEPLPGGRVRCSQTGHEMPAAAQATYSLTKKCRAALFDAALKKRTAPLNFFEQSPDNKDKIVCKLTGVVLNKKEDAVWKHMMGKKFEQKLAEKEAEKERARGDVEMMENSDREQSEKKSAQRKGKAFDDAEMMETSTKKQISKKIGKNEGSKSGKSKHEQQYELGSKSVHDEEEEEAESSESSEFWMPPPGDRWDFDDGSEDRWTQPGDPEGRAKTAEDEADDDTEMADGPGEDGDDKSSSEDEVKIRTKRMAGGLSKQAKRRKAKRVRKDAST</sequence>
<reference evidence="2" key="1">
    <citation type="submission" date="2016-03" db="EMBL/GenBank/DDBJ databases">
        <title>Mechanisms controlling the formation of the plant cell surface in tip-growing cells are functionally conserved among land plants.</title>
        <authorList>
            <person name="Honkanen S."/>
            <person name="Jones V.A."/>
            <person name="Morieri G."/>
            <person name="Champion C."/>
            <person name="Hetherington A.J."/>
            <person name="Kelly S."/>
            <person name="Saint-Marcoux D."/>
            <person name="Proust H."/>
            <person name="Prescott H."/>
            <person name="Dolan L."/>
        </authorList>
    </citation>
    <scope>NUCLEOTIDE SEQUENCE [LARGE SCALE GENOMIC DNA]</scope>
    <source>
        <tissue evidence="2">Whole gametophyte</tissue>
    </source>
</reference>
<feature type="compositionally biased region" description="Basic and acidic residues" evidence="1">
    <location>
        <begin position="252"/>
        <end position="262"/>
    </location>
</feature>
<feature type="region of interest" description="Disordered" evidence="1">
    <location>
        <begin position="104"/>
        <end position="289"/>
    </location>
</feature>
<gene>
    <name evidence="2" type="ORF">AXG93_3444s1060</name>
</gene>
<feature type="compositionally biased region" description="Basic and acidic residues" evidence="1">
    <location>
        <begin position="161"/>
        <end position="176"/>
    </location>
</feature>
<dbReference type="Proteomes" id="UP000077202">
    <property type="component" value="Unassembled WGS sequence"/>
</dbReference>
<keyword evidence="3" id="KW-1185">Reference proteome</keyword>
<dbReference type="PANTHER" id="PTHR47854">
    <property type="entry name" value="SURFEIT LOCUS PROTEIN 2 (SURF2)"/>
    <property type="match status" value="1"/>
</dbReference>
<dbReference type="AlphaFoldDB" id="A0A176VYX0"/>
<dbReference type="Pfam" id="PF05477">
    <property type="entry name" value="SURF2"/>
    <property type="match status" value="1"/>
</dbReference>